<gene>
    <name evidence="2" type="ORF">JEQ17_41235</name>
</gene>
<accession>A0A7T7L2G2</accession>
<dbReference type="RefSeq" id="WP_200400013.1">
    <property type="nucleotide sequence ID" value="NZ_CP066831.1"/>
</dbReference>
<reference evidence="2 3" key="1">
    <citation type="submission" date="2020-12" db="EMBL/GenBank/DDBJ databases">
        <title>A novel species.</title>
        <authorList>
            <person name="Li K."/>
        </authorList>
    </citation>
    <scope>NUCLEOTIDE SEQUENCE [LARGE SCALE GENOMIC DNA]</scope>
    <source>
        <strain evidence="2 3">ZYC-3</strain>
    </source>
</reference>
<dbReference type="AlphaFoldDB" id="A0A7T7L2G2"/>
<dbReference type="Proteomes" id="UP000595636">
    <property type="component" value="Chromosome"/>
</dbReference>
<sequence length="1232" mass="127152">MSFLIASGHVSVEARVDKATRDITALIGALGAVGPATAVAGAGVAAAGVGVLAFGAAAGKQVLNLAKATQAQNKYKEAVAEHGKASKKATDAEADYQRILAKQPAATREATAAWAALGAEYTKWSDGLADDTMPVFTKSFQLFQALLPETTGLVKGTSAELDRFLTLVAGEVASPGFDRMMDNFTDFAVGSLRFGLDGVRNLSSALANFGAGGGFDDFVNNARETGPLLGETLTNLAKAVLNLTTAGGDLGISMLTAANALAKMVNAIPTEVLGTILQLYAGLKLLSMGMAMTTAVASASAISRIGTFFAAAWAGGFTAATSGALQQMTKLQKAGLALGVLGVVAFGISKLAEKARGAPPDVDRLTTSLKQLADTGKFTGELKKTFGDMDGLVEKVKKLHTEADKANNTALGFRIPVLDDTADWIADKVNDMTKGGDSLNALKDDFKSLDQAMSGMVSSGYATQAGQDFKSMSAALKEAGYSTKEINALFPEYRASVAALKAEQQLAAQGMGLFGNQAQETKAKLDAQKASADGLRAAIQALNDVNRASLGGMIGFEAAIDAAAKAAKENAGSLRMVNGELDVNSPKAQAAATALADLGAKTDAATTAAREGGASWERVNGIYSRGRDQLVKYAQQMGLSKGEAEQLADSILKIPDKHSTQVEMKREDALAGLDSVIAKIKATPGSKSVTVKTLSQSAITALEAVGLKVKRLPNGSVTVTSKNGQALSAIGAVQAARDRLSSKSITITTFYTYKGKNIAGVSAGRLASGGRVKGYAGGGNIQGFPEGGYISGPGTGTSDSILALMGSGAAAMVSNTEYVMRAAAVSKYGVGFMDAVNSGRLRLPGYAKGGKLTAKQKKAQEAAKKQAAAEKEGKNQLADAFGISHFGVKAGYKRDPFEKSLAGAESLGDLVSNLNKARGQIKAASHGKTESSLLKRLDSSGKALIDNQRKLDGVNKALDKAKSTVEDLKGKFDSLKTSVSSSLVSFANVTKIGKYGTSADTLIKQLRSDTGRTTQFATQLEQLKAKGLNAQSLSEIAQAGVAGGGMSTAQSLLAATPAQIAEINALEAQLKQSADKAGTVTADAMYGAGIRSAEGLVKGLTSQQDKIEAAMMKIATSMEAAIKKALGIKSPASRMVPVGDYTFQGVEQGWVKRMAKGNTLLSGSAAGLRLKPAVIGAGGGAGPATSAAPVVNLTATFNTMTLPSPSERKAFARAMVKDFNDALLDYQQERRR</sequence>
<keyword evidence="3" id="KW-1185">Reference proteome</keyword>
<name>A0A7T7L2G2_9ACTN</name>
<evidence type="ECO:0000313" key="3">
    <source>
        <dbReference type="Proteomes" id="UP000595636"/>
    </source>
</evidence>
<evidence type="ECO:0000313" key="2">
    <source>
        <dbReference type="EMBL" id="QQM45204.1"/>
    </source>
</evidence>
<evidence type="ECO:0000256" key="1">
    <source>
        <dbReference type="SAM" id="Coils"/>
    </source>
</evidence>
<feature type="coiled-coil region" evidence="1">
    <location>
        <begin position="951"/>
        <end position="978"/>
    </location>
</feature>
<protein>
    <submittedName>
        <fullName evidence="2">Phage tail protein</fullName>
    </submittedName>
</protein>
<keyword evidence="1" id="KW-0175">Coiled coil</keyword>
<dbReference type="KEGG" id="slf:JEQ17_41235"/>
<organism evidence="2 3">
    <name type="scientific">Streptomyces liliifuscus</name>
    <dbReference type="NCBI Taxonomy" id="2797636"/>
    <lineage>
        <taxon>Bacteria</taxon>
        <taxon>Bacillati</taxon>
        <taxon>Actinomycetota</taxon>
        <taxon>Actinomycetes</taxon>
        <taxon>Kitasatosporales</taxon>
        <taxon>Streptomycetaceae</taxon>
        <taxon>Streptomyces</taxon>
    </lineage>
</organism>
<dbReference type="EMBL" id="CP066831">
    <property type="protein sequence ID" value="QQM45204.1"/>
    <property type="molecule type" value="Genomic_DNA"/>
</dbReference>
<proteinExistence type="predicted"/>